<accession>A0A848G7G7</accession>
<keyword evidence="3" id="KW-1185">Reference proteome</keyword>
<organism evidence="2 3">
    <name type="scientific">Zoogloea dura</name>
    <dbReference type="NCBI Taxonomy" id="2728840"/>
    <lineage>
        <taxon>Bacteria</taxon>
        <taxon>Pseudomonadati</taxon>
        <taxon>Pseudomonadota</taxon>
        <taxon>Betaproteobacteria</taxon>
        <taxon>Rhodocyclales</taxon>
        <taxon>Zoogloeaceae</taxon>
        <taxon>Zoogloea</taxon>
    </lineage>
</organism>
<dbReference type="SUPFAM" id="SSF141868">
    <property type="entry name" value="EAL domain-like"/>
    <property type="match status" value="1"/>
</dbReference>
<reference evidence="2 3" key="1">
    <citation type="submission" date="2020-04" db="EMBL/GenBank/DDBJ databases">
        <title>Zoogloea sp. G-4-1-14 isolated from soil.</title>
        <authorList>
            <person name="Dahal R.H."/>
        </authorList>
    </citation>
    <scope>NUCLEOTIDE SEQUENCE [LARGE SCALE GENOMIC DNA]</scope>
    <source>
        <strain evidence="2 3">G-4-1-14</strain>
    </source>
</reference>
<dbReference type="EMBL" id="JABBGA010000010">
    <property type="protein sequence ID" value="NML26875.1"/>
    <property type="molecule type" value="Genomic_DNA"/>
</dbReference>
<evidence type="ECO:0000259" key="1">
    <source>
        <dbReference type="PROSITE" id="PS50883"/>
    </source>
</evidence>
<dbReference type="GO" id="GO:0071111">
    <property type="term" value="F:cyclic-guanylate-specific phosphodiesterase activity"/>
    <property type="evidence" value="ECO:0007669"/>
    <property type="project" value="InterPro"/>
</dbReference>
<dbReference type="PANTHER" id="PTHR33121:SF82">
    <property type="entry name" value="SIGNAL TRANSDUCTION PROTEIN CONTAINING A EAL DOMAIN"/>
    <property type="match status" value="1"/>
</dbReference>
<feature type="domain" description="EAL" evidence="1">
    <location>
        <begin position="26"/>
        <end position="279"/>
    </location>
</feature>
<dbReference type="InterPro" id="IPR050706">
    <property type="entry name" value="Cyclic-di-GMP_PDE-like"/>
</dbReference>
<dbReference type="AlphaFoldDB" id="A0A848G7G7"/>
<dbReference type="SMART" id="SM00052">
    <property type="entry name" value="EAL"/>
    <property type="match status" value="1"/>
</dbReference>
<comment type="caution">
    <text evidence="2">The sequence shown here is derived from an EMBL/GenBank/DDBJ whole genome shotgun (WGS) entry which is preliminary data.</text>
</comment>
<evidence type="ECO:0000313" key="3">
    <source>
        <dbReference type="Proteomes" id="UP000580043"/>
    </source>
</evidence>
<evidence type="ECO:0000313" key="2">
    <source>
        <dbReference type="EMBL" id="NML26875.1"/>
    </source>
</evidence>
<dbReference type="RefSeq" id="WP_169146413.1">
    <property type="nucleotide sequence ID" value="NZ_JABBGA010000010.1"/>
</dbReference>
<dbReference type="PANTHER" id="PTHR33121">
    <property type="entry name" value="CYCLIC DI-GMP PHOSPHODIESTERASE PDEF"/>
    <property type="match status" value="1"/>
</dbReference>
<proteinExistence type="predicted"/>
<protein>
    <submittedName>
        <fullName evidence="2">EAL domain-containing protein</fullName>
    </submittedName>
</protein>
<dbReference type="PROSITE" id="PS50883">
    <property type="entry name" value="EAL"/>
    <property type="match status" value="1"/>
</dbReference>
<dbReference type="Proteomes" id="UP000580043">
    <property type="component" value="Unassembled WGS sequence"/>
</dbReference>
<dbReference type="Pfam" id="PF00563">
    <property type="entry name" value="EAL"/>
    <property type="match status" value="1"/>
</dbReference>
<dbReference type="InterPro" id="IPR035919">
    <property type="entry name" value="EAL_sf"/>
</dbReference>
<dbReference type="Gene3D" id="3.20.20.450">
    <property type="entry name" value="EAL domain"/>
    <property type="match status" value="1"/>
</dbReference>
<name>A0A848G7G7_9RHOO</name>
<dbReference type="InterPro" id="IPR001633">
    <property type="entry name" value="EAL_dom"/>
</dbReference>
<sequence>MPLADLVRYFNKRDRLLQGGAADDCFEIVDGRVRARVAGSVFGTAFQPIVDCRSGRVAGHEALLRVIEGPWVGVPAQAVYLEMPDDPSLVQLDRQVRTLHALNFLLQQEQEGGVLAVNVHPQLLRSVRANHGLAFEAILARCGLTPDRIVLEIPDDGFDPLLRLATALEAYRARGYRIAIDNFGRHTACLDRLEALAPDIVKLDRSLIGHAGHLSLARLVMTELAVELRRIGTAVICQCIENTLQSQLALEAGVEFVQGFLVGRPAEQCLPVASLRRPREAA</sequence>
<gene>
    <name evidence="2" type="ORF">HHL15_14060</name>
</gene>
<dbReference type="CDD" id="cd01948">
    <property type="entry name" value="EAL"/>
    <property type="match status" value="1"/>
</dbReference>